<proteinExistence type="predicted"/>
<evidence type="ECO:0008006" key="2">
    <source>
        <dbReference type="Google" id="ProtNLM"/>
    </source>
</evidence>
<evidence type="ECO:0000313" key="1">
    <source>
        <dbReference type="EMBL" id="SVC82969.1"/>
    </source>
</evidence>
<protein>
    <recommendedName>
        <fullName evidence="2">NIPSNAP domain-containing protein</fullName>
    </recommendedName>
</protein>
<gene>
    <name evidence="1" type="ORF">METZ01_LOCUS335823</name>
</gene>
<sequence length="214" mass="23992">MKNIIFIMAALVCVQLQAEVAVSTIWSAMPAKGTQLLTNGMEAKAIHEKMGAEVSILVDQDNDMHYVVGFSDWVAWGKFLDSMPGNEEWQSFWQRAGEEASAEISGTFMLNVPVVAKSQQVHMVFSWDVQQGQTPSFLALCQQSRKIHERLGASVGVNVDELADVHYELSFENWEAYGKFSENLAVDSEWQEFFGGANAEPIAELTKVWRLNRL</sequence>
<reference evidence="1" key="1">
    <citation type="submission" date="2018-05" db="EMBL/GenBank/DDBJ databases">
        <authorList>
            <person name="Lanie J.A."/>
            <person name="Ng W.-L."/>
            <person name="Kazmierczak K.M."/>
            <person name="Andrzejewski T.M."/>
            <person name="Davidsen T.M."/>
            <person name="Wayne K.J."/>
            <person name="Tettelin H."/>
            <person name="Glass J.I."/>
            <person name="Rusch D."/>
            <person name="Podicherti R."/>
            <person name="Tsui H.-C.T."/>
            <person name="Winkler M.E."/>
        </authorList>
    </citation>
    <scope>NUCLEOTIDE SEQUENCE</scope>
</reference>
<dbReference type="AlphaFoldDB" id="A0A382QBL9"/>
<organism evidence="1">
    <name type="scientific">marine metagenome</name>
    <dbReference type="NCBI Taxonomy" id="408172"/>
    <lineage>
        <taxon>unclassified sequences</taxon>
        <taxon>metagenomes</taxon>
        <taxon>ecological metagenomes</taxon>
    </lineage>
</organism>
<dbReference type="EMBL" id="UINC01113390">
    <property type="protein sequence ID" value="SVC82969.1"/>
    <property type="molecule type" value="Genomic_DNA"/>
</dbReference>
<name>A0A382QBL9_9ZZZZ</name>
<accession>A0A382QBL9</accession>